<dbReference type="GO" id="GO:0004034">
    <property type="term" value="F:aldose 1-epimerase activity"/>
    <property type="evidence" value="ECO:0007669"/>
    <property type="project" value="UniProtKB-EC"/>
</dbReference>
<evidence type="ECO:0000256" key="5">
    <source>
        <dbReference type="ARBA" id="ARBA00022837"/>
    </source>
</evidence>
<dbReference type="InterPro" id="IPR008183">
    <property type="entry name" value="Aldose_1/G6P_1-epimerase"/>
</dbReference>
<dbReference type="AlphaFoldDB" id="A0A7X9RU84"/>
<comment type="caution">
    <text evidence="12">The sequence shown here is derived from an EMBL/GenBank/DDBJ whole genome shotgun (WGS) entry which is preliminary data.</text>
</comment>
<evidence type="ECO:0000313" key="12">
    <source>
        <dbReference type="EMBL" id="NME68808.1"/>
    </source>
</evidence>
<evidence type="ECO:0000256" key="6">
    <source>
        <dbReference type="ARBA" id="ARBA00023235"/>
    </source>
</evidence>
<comment type="cofactor">
    <cofactor evidence="1">
        <name>Ca(2+)</name>
        <dbReference type="ChEBI" id="CHEBI:29108"/>
    </cofactor>
</comment>
<dbReference type="InterPro" id="IPR015443">
    <property type="entry name" value="Aldose_1-epimerase"/>
</dbReference>
<keyword evidence="5" id="KW-0106">Calcium</keyword>
<keyword evidence="6 8" id="KW-0413">Isomerase</keyword>
<dbReference type="CDD" id="cd09019">
    <property type="entry name" value="galactose_mutarotase_like"/>
    <property type="match status" value="1"/>
</dbReference>
<feature type="binding site" evidence="10">
    <location>
        <position position="254"/>
    </location>
    <ligand>
        <name>beta-D-galactose</name>
        <dbReference type="ChEBI" id="CHEBI:27667"/>
    </ligand>
</feature>
<dbReference type="Proteomes" id="UP000576082">
    <property type="component" value="Unassembled WGS sequence"/>
</dbReference>
<name>A0A7X9RU84_9BACT</name>
<dbReference type="InterPro" id="IPR047215">
    <property type="entry name" value="Galactose_mutarotase-like"/>
</dbReference>
<dbReference type="EC" id="5.1.3.3" evidence="8"/>
<dbReference type="PANTHER" id="PTHR10091">
    <property type="entry name" value="ALDOSE-1-EPIMERASE"/>
    <property type="match status" value="1"/>
</dbReference>
<comment type="similarity">
    <text evidence="3 8">Belongs to the aldose epimerase family.</text>
</comment>
<accession>A0A7X9RU84</accession>
<protein>
    <recommendedName>
        <fullName evidence="8">Aldose 1-epimerase</fullName>
        <ecNumber evidence="8">5.1.3.3</ecNumber>
    </recommendedName>
</protein>
<feature type="active site" description="Proton acceptor" evidence="9">
    <location>
        <position position="318"/>
    </location>
</feature>
<feature type="binding site" evidence="11">
    <location>
        <begin position="184"/>
        <end position="186"/>
    </location>
    <ligand>
        <name>beta-D-galactose</name>
        <dbReference type="ChEBI" id="CHEBI:27667"/>
    </ligand>
</feature>
<dbReference type="Gene3D" id="2.70.98.10">
    <property type="match status" value="1"/>
</dbReference>
<evidence type="ECO:0000256" key="7">
    <source>
        <dbReference type="ARBA" id="ARBA00023277"/>
    </source>
</evidence>
<dbReference type="Pfam" id="PF01263">
    <property type="entry name" value="Aldose_epim"/>
    <property type="match status" value="1"/>
</dbReference>
<feature type="binding site" evidence="11">
    <location>
        <begin position="83"/>
        <end position="84"/>
    </location>
    <ligand>
        <name>beta-D-galactose</name>
        <dbReference type="ChEBI" id="CHEBI:27667"/>
    </ligand>
</feature>
<dbReference type="GO" id="GO:0006006">
    <property type="term" value="P:glucose metabolic process"/>
    <property type="evidence" value="ECO:0007669"/>
    <property type="project" value="TreeGrafter"/>
</dbReference>
<organism evidence="12 13">
    <name type="scientific">Flammeovirga aprica JL-4</name>
    <dbReference type="NCBI Taxonomy" id="694437"/>
    <lineage>
        <taxon>Bacteria</taxon>
        <taxon>Pseudomonadati</taxon>
        <taxon>Bacteroidota</taxon>
        <taxon>Cytophagia</taxon>
        <taxon>Cytophagales</taxon>
        <taxon>Flammeovirgaceae</taxon>
        <taxon>Flammeovirga</taxon>
    </lineage>
</organism>
<evidence type="ECO:0000256" key="4">
    <source>
        <dbReference type="ARBA" id="ARBA00011245"/>
    </source>
</evidence>
<keyword evidence="7 8" id="KW-0119">Carbohydrate metabolism</keyword>
<evidence type="ECO:0000256" key="3">
    <source>
        <dbReference type="ARBA" id="ARBA00006206"/>
    </source>
</evidence>
<proteinExistence type="inferred from homology"/>
<feature type="active site" description="Proton donor" evidence="9">
    <location>
        <position position="184"/>
    </location>
</feature>
<reference evidence="12 13" key="1">
    <citation type="submission" date="2020-04" db="EMBL/GenBank/DDBJ databases">
        <title>Flammeovirga sp. SR4, a novel species isolated from seawater.</title>
        <authorList>
            <person name="Wang X."/>
        </authorList>
    </citation>
    <scope>NUCLEOTIDE SEQUENCE [LARGE SCALE GENOMIC DNA]</scope>
    <source>
        <strain evidence="12 13">ATCC 23126</strain>
    </source>
</reference>
<keyword evidence="13" id="KW-1185">Reference proteome</keyword>
<dbReference type="PIRSF" id="PIRSF005096">
    <property type="entry name" value="GALM"/>
    <property type="match status" value="1"/>
</dbReference>
<dbReference type="PANTHER" id="PTHR10091:SF0">
    <property type="entry name" value="GALACTOSE MUTAROTASE"/>
    <property type="match status" value="1"/>
</dbReference>
<dbReference type="NCBIfam" id="NF008277">
    <property type="entry name" value="PRK11055.1"/>
    <property type="match status" value="1"/>
</dbReference>
<evidence type="ECO:0000256" key="9">
    <source>
        <dbReference type="PIRSR" id="PIRSR005096-1"/>
    </source>
</evidence>
<dbReference type="SUPFAM" id="SSF74650">
    <property type="entry name" value="Galactose mutarotase-like"/>
    <property type="match status" value="1"/>
</dbReference>
<evidence type="ECO:0000256" key="8">
    <source>
        <dbReference type="PIRNR" id="PIRNR005096"/>
    </source>
</evidence>
<comment type="subunit">
    <text evidence="4">Monomer.</text>
</comment>
<dbReference type="GO" id="GO:0030246">
    <property type="term" value="F:carbohydrate binding"/>
    <property type="evidence" value="ECO:0007669"/>
    <property type="project" value="InterPro"/>
</dbReference>
<sequence>MIETNQIEKVSWGKVDGKEVYLYTLTNASGSQLQVSTYGAILVSFLTADKNGTMADVLLGKDSLEDYLKNDCYLGATVGQFANRIAKGKITLDGVDYQLATNNGPNFLHGGDKGFDSHVFDIVEEISEEGINSIVLSHTSPDGFENLPGNVTLKLTISLTDENEVVLDYSATTDKKTIVNFTSHPYFNLKGEGEISDHTLQLNCNFYTPIDETCIPTGEIATVKGTPFDFTEEKVIGHEIDADHEQTKIGIGYDHNLVINKPLGEFGLLGVAYEATTGRAMEVYTTEPGVQFYTGNWLEGDLGKNQTAHIKRQGFCLEAQHYPDSPNQPHFPSVILNPGEEYSQKTVYKFVVK</sequence>
<dbReference type="GO" id="GO:0033499">
    <property type="term" value="P:galactose catabolic process via UDP-galactose, Leloir pathway"/>
    <property type="evidence" value="ECO:0007669"/>
    <property type="project" value="TreeGrafter"/>
</dbReference>
<evidence type="ECO:0000256" key="11">
    <source>
        <dbReference type="PIRSR" id="PIRSR005096-3"/>
    </source>
</evidence>
<evidence type="ECO:0000256" key="10">
    <source>
        <dbReference type="PIRSR" id="PIRSR005096-2"/>
    </source>
</evidence>
<dbReference type="EMBL" id="JABANE010000030">
    <property type="protein sequence ID" value="NME68808.1"/>
    <property type="molecule type" value="Genomic_DNA"/>
</dbReference>
<dbReference type="InterPro" id="IPR011013">
    <property type="entry name" value="Gal_mutarotase_sf_dom"/>
</dbReference>
<evidence type="ECO:0000256" key="2">
    <source>
        <dbReference type="ARBA" id="ARBA00005028"/>
    </source>
</evidence>
<comment type="pathway">
    <text evidence="2 8">Carbohydrate metabolism; hexose metabolism.</text>
</comment>
<comment type="catalytic activity">
    <reaction evidence="8">
        <text>alpha-D-glucose = beta-D-glucose</text>
        <dbReference type="Rhea" id="RHEA:10264"/>
        <dbReference type="ChEBI" id="CHEBI:15903"/>
        <dbReference type="ChEBI" id="CHEBI:17925"/>
        <dbReference type="EC" id="5.1.3.3"/>
    </reaction>
</comment>
<dbReference type="UniPathway" id="UPA00242"/>
<evidence type="ECO:0000313" key="13">
    <source>
        <dbReference type="Proteomes" id="UP000576082"/>
    </source>
</evidence>
<evidence type="ECO:0000256" key="1">
    <source>
        <dbReference type="ARBA" id="ARBA00001913"/>
    </source>
</evidence>
<dbReference type="RefSeq" id="WP_169657101.1">
    <property type="nucleotide sequence ID" value="NZ_JABANE010000030.1"/>
</dbReference>
<dbReference type="InterPro" id="IPR014718">
    <property type="entry name" value="GH-type_carb-bd"/>
</dbReference>
<gene>
    <name evidence="12" type="ORF">HHU12_12620</name>
</gene>